<dbReference type="InterPro" id="IPR032466">
    <property type="entry name" value="Metal_Hydrolase"/>
</dbReference>
<dbReference type="SUPFAM" id="SSF51556">
    <property type="entry name" value="Metallo-dependent hydrolases"/>
    <property type="match status" value="1"/>
</dbReference>
<evidence type="ECO:0000256" key="1">
    <source>
        <dbReference type="SAM" id="MobiDB-lite"/>
    </source>
</evidence>
<feature type="region of interest" description="Disordered" evidence="1">
    <location>
        <begin position="557"/>
        <end position="581"/>
    </location>
</feature>
<dbReference type="Pfam" id="PF07969">
    <property type="entry name" value="Amidohydro_3"/>
    <property type="match status" value="1"/>
</dbReference>
<evidence type="ECO:0000259" key="2">
    <source>
        <dbReference type="Pfam" id="PF07969"/>
    </source>
</evidence>
<dbReference type="Gene3D" id="2.30.40.10">
    <property type="entry name" value="Urease, subunit C, domain 1"/>
    <property type="match status" value="1"/>
</dbReference>
<dbReference type="Proteomes" id="UP001164693">
    <property type="component" value="Chromosome"/>
</dbReference>
<dbReference type="Gene3D" id="3.20.20.140">
    <property type="entry name" value="Metal-dependent hydrolases"/>
    <property type="match status" value="2"/>
</dbReference>
<dbReference type="PANTHER" id="PTHR11647">
    <property type="entry name" value="HYDRANTOINASE/DIHYDROPYRIMIDINASE FAMILY MEMBER"/>
    <property type="match status" value="1"/>
</dbReference>
<reference evidence="3" key="1">
    <citation type="submission" date="2022-05" db="EMBL/GenBank/DDBJ databases">
        <title>Jatrophihabitans sp. SB3-54 whole genome sequence.</title>
        <authorList>
            <person name="Suh M.K."/>
            <person name="Eom M.K."/>
            <person name="Kim J.S."/>
            <person name="Kim H.S."/>
            <person name="Do H.E."/>
            <person name="Shin Y.K."/>
            <person name="Lee J.-S."/>
        </authorList>
    </citation>
    <scope>NUCLEOTIDE SEQUENCE</scope>
    <source>
        <strain evidence="3">SB3-54</strain>
    </source>
</reference>
<proteinExistence type="predicted"/>
<dbReference type="EMBL" id="CP097463">
    <property type="protein sequence ID" value="WAX58397.1"/>
    <property type="molecule type" value="Genomic_DNA"/>
</dbReference>
<keyword evidence="4" id="KW-1185">Reference proteome</keyword>
<dbReference type="RefSeq" id="WP_269444945.1">
    <property type="nucleotide sequence ID" value="NZ_CP097463.1"/>
</dbReference>
<name>A0ABY7K4C3_9ACTN</name>
<feature type="domain" description="Amidohydrolase 3" evidence="2">
    <location>
        <begin position="44"/>
        <end position="550"/>
    </location>
</feature>
<evidence type="ECO:0000313" key="4">
    <source>
        <dbReference type="Proteomes" id="UP001164693"/>
    </source>
</evidence>
<dbReference type="SUPFAM" id="SSF51338">
    <property type="entry name" value="Composite domain of metallo-dependent hydrolases"/>
    <property type="match status" value="1"/>
</dbReference>
<dbReference type="InterPro" id="IPR011059">
    <property type="entry name" value="Metal-dep_hydrolase_composite"/>
</dbReference>
<evidence type="ECO:0000313" key="3">
    <source>
        <dbReference type="EMBL" id="WAX58397.1"/>
    </source>
</evidence>
<organism evidence="3 4">
    <name type="scientific">Jatrophihabitans cynanchi</name>
    <dbReference type="NCBI Taxonomy" id="2944128"/>
    <lineage>
        <taxon>Bacteria</taxon>
        <taxon>Bacillati</taxon>
        <taxon>Actinomycetota</taxon>
        <taxon>Actinomycetes</taxon>
        <taxon>Jatrophihabitantales</taxon>
        <taxon>Jatrophihabitantaceae</taxon>
        <taxon>Jatrophihabitans</taxon>
    </lineage>
</organism>
<dbReference type="PANTHER" id="PTHR11647:SF1">
    <property type="entry name" value="COLLAPSIN RESPONSE MEDIATOR PROTEIN"/>
    <property type="match status" value="1"/>
</dbReference>
<accession>A0ABY7K4C3</accession>
<gene>
    <name evidence="3" type="ORF">M6B22_06430</name>
</gene>
<sequence>MYDVVIRNGTVVDGTGSPSTTADIAVLDGVIAEVGVVAGSARTEIDATGLMVTPGFVDVHTHYDGQVSWDSLLAPSSLHGVTTVVMGNCGVGFAPVAPDRHDWLIGLMEGVEDIPGSVLSEGMTWGWESVAEYLDVIDTPHAIDFAVQIPHDAVRTYVMGERGADHESVATADELAEMRRIIVDGVRAGAIGWSTGRTPAHKTATGLPTPSMTAPPEELISLSAGLADVQAGVIDVMSDFLSEATEMELIRQISLTSRRPMSITMLQRDAEPDAWRTWLTQFAEISRESGSPIVGQVSVRAIGLMLGWDLTFHPFVGHPTYRALADLPLPERVAELRRPEIRSRILAEQTESDDAYLHRLIASMDRIYRLGDPPDYEPVADQSLAAIGQRAGVDPLAVAYDHMMEMDGQALLYFPTLNYFYGDLEDVREMLEHENTVPALGDGGAHCGAVVDASFPTTLLTHWGRDRVRGERLPVEWLIKRQTMDTARTVGLLDRGRIAPGYRADLNVIDFENLNAKHPYVAYDLPAGGRRVMQEATGYVATIVAGEVTFENGRHTGALPGRLVRGAQPAPAPELKSSENR</sequence>
<dbReference type="InterPro" id="IPR013108">
    <property type="entry name" value="Amidohydro_3"/>
</dbReference>
<dbReference type="InterPro" id="IPR050378">
    <property type="entry name" value="Metallo-dep_Hydrolases_sf"/>
</dbReference>
<protein>
    <submittedName>
        <fullName evidence="3">Amidohydrolase family protein</fullName>
    </submittedName>
</protein>